<gene>
    <name evidence="2" type="ORF">EDP2_1434</name>
</gene>
<accession>A0ABN0Q6V1</accession>
<comment type="caution">
    <text evidence="2">The sequence shown here is derived from an EMBL/GenBank/DDBJ whole genome shotgun (WGS) entry which is preliminary data.</text>
</comment>
<evidence type="ECO:0008006" key="4">
    <source>
        <dbReference type="Google" id="ProtNLM"/>
    </source>
</evidence>
<name>A0ABN0Q6V1_ENTCL</name>
<keyword evidence="3" id="KW-1185">Reference proteome</keyword>
<proteinExistence type="predicted"/>
<evidence type="ECO:0000313" key="2">
    <source>
        <dbReference type="EMBL" id="ESS57829.1"/>
    </source>
</evidence>
<organism evidence="2 3">
    <name type="scientific">Enterobacter cloacae S611</name>
    <dbReference type="NCBI Taxonomy" id="1399146"/>
    <lineage>
        <taxon>Bacteria</taxon>
        <taxon>Pseudomonadati</taxon>
        <taxon>Pseudomonadota</taxon>
        <taxon>Gammaproteobacteria</taxon>
        <taxon>Enterobacterales</taxon>
        <taxon>Enterobacteriaceae</taxon>
        <taxon>Enterobacter</taxon>
        <taxon>Enterobacter cloacae complex</taxon>
    </lineage>
</organism>
<evidence type="ECO:0000256" key="1">
    <source>
        <dbReference type="SAM" id="Phobius"/>
    </source>
</evidence>
<keyword evidence="1" id="KW-1133">Transmembrane helix</keyword>
<protein>
    <recommendedName>
        <fullName evidence="4">DUF943 family protein</fullName>
    </recommendedName>
</protein>
<dbReference type="EMBL" id="AXOM01000046">
    <property type="protein sequence ID" value="ESS57829.1"/>
    <property type="molecule type" value="Genomic_DNA"/>
</dbReference>
<feature type="transmembrane region" description="Helical" evidence="1">
    <location>
        <begin position="7"/>
        <end position="25"/>
    </location>
</feature>
<dbReference type="InterPro" id="IPR010351">
    <property type="entry name" value="DUF943"/>
</dbReference>
<keyword evidence="1" id="KW-0472">Membrane</keyword>
<sequence length="153" mass="18040">MKFNNRLIYSVILSILILAGFFIWLTQRPVKIIAIHEDGHFSSVLVEQFPITDKGKINWWVQNKSILQKLYGIPKPSSWGYFNVMFWDFGDGYKKEGKYDLLCFDDMKTEKRCIDKNKIFSVERDRNGDTLFTVNDGRYRMHENGEVVQLSDE</sequence>
<dbReference type="Pfam" id="PF06092">
    <property type="entry name" value="DUF943"/>
    <property type="match status" value="1"/>
</dbReference>
<keyword evidence="1" id="KW-0812">Transmembrane</keyword>
<dbReference type="Proteomes" id="UP000017834">
    <property type="component" value="Unassembled WGS sequence"/>
</dbReference>
<reference evidence="2 3" key="1">
    <citation type="journal article" date="2014" name="Genome Announc.">
        <title>Draft Genome Sequence of Enterobacter cloacae Strain S611.</title>
        <authorList>
            <person name="Wang D."/>
            <person name="Han C.S."/>
            <person name="Dichosa A.E."/>
            <person name="Gleasner C.D."/>
            <person name="Johnson S.L."/>
            <person name="Daligault H.E."/>
            <person name="Davenport K.W."/>
            <person name="Li P.E."/>
            <person name="Pierson E.A."/>
            <person name="Pierson L.S.III."/>
        </authorList>
    </citation>
    <scope>NUCLEOTIDE SEQUENCE [LARGE SCALE GENOMIC DNA]</scope>
    <source>
        <strain evidence="2 3">S611</strain>
    </source>
</reference>
<evidence type="ECO:0000313" key="3">
    <source>
        <dbReference type="Proteomes" id="UP000017834"/>
    </source>
</evidence>